<evidence type="ECO:0000313" key="2">
    <source>
        <dbReference type="Proteomes" id="UP000829992"/>
    </source>
</evidence>
<keyword evidence="2" id="KW-1185">Reference proteome</keyword>
<gene>
    <name evidence="1" type="ORF">M4V62_23540</name>
</gene>
<protein>
    <submittedName>
        <fullName evidence="1">Type II toxin-antitoxin system VapB family antitoxin</fullName>
    </submittedName>
</protein>
<sequence>MSESRRQATATLCTHVEIDDEAVETAKRLGGHKTKTAAVAHALEEYNKRLERAAAYDRFIELGRDWDVEGAEAAHRAEKEAWRT</sequence>
<dbReference type="InterPro" id="IPR019239">
    <property type="entry name" value="VapB_antitoxin"/>
</dbReference>
<reference evidence="1 2" key="1">
    <citation type="submission" date="2022-05" db="EMBL/GenBank/DDBJ databases">
        <authorList>
            <person name="Zhou X."/>
            <person name="Li K."/>
            <person name="Man Y."/>
        </authorList>
    </citation>
    <scope>NUCLEOTIDE SEQUENCE [LARGE SCALE GENOMIC DNA]</scope>
    <source>
        <strain evidence="1 2">MS405</strain>
    </source>
</reference>
<dbReference type="Proteomes" id="UP000829992">
    <property type="component" value="Chromosome"/>
</dbReference>
<organism evidence="1 2">
    <name type="scientific">Streptomyces durmitorensis</name>
    <dbReference type="NCBI Taxonomy" id="319947"/>
    <lineage>
        <taxon>Bacteria</taxon>
        <taxon>Bacillati</taxon>
        <taxon>Actinomycetota</taxon>
        <taxon>Actinomycetes</taxon>
        <taxon>Kitasatosporales</taxon>
        <taxon>Streptomycetaceae</taxon>
        <taxon>Streptomyces</taxon>
    </lineage>
</organism>
<accession>A0ABY4PVL9</accession>
<dbReference type="RefSeq" id="WP_249589207.1">
    <property type="nucleotide sequence ID" value="NZ_BAAAQL010000046.1"/>
</dbReference>
<proteinExistence type="predicted"/>
<evidence type="ECO:0000313" key="1">
    <source>
        <dbReference type="EMBL" id="UQT57826.1"/>
    </source>
</evidence>
<dbReference type="Pfam" id="PF09957">
    <property type="entry name" value="VapB_antitoxin"/>
    <property type="match status" value="1"/>
</dbReference>
<name>A0ABY4PVL9_9ACTN</name>
<dbReference type="EMBL" id="CP097289">
    <property type="protein sequence ID" value="UQT57826.1"/>
    <property type="molecule type" value="Genomic_DNA"/>
</dbReference>